<name>A0A383EBU1_9ZZZZ</name>
<dbReference type="AlphaFoldDB" id="A0A383EBU1"/>
<protein>
    <recommendedName>
        <fullName evidence="1">UPF0261 domain-containing protein</fullName>
    </recommendedName>
</protein>
<gene>
    <name evidence="2" type="ORF">METZ01_LOCUS506938</name>
</gene>
<organism evidence="2">
    <name type="scientific">marine metagenome</name>
    <dbReference type="NCBI Taxonomy" id="408172"/>
    <lineage>
        <taxon>unclassified sequences</taxon>
        <taxon>metagenomes</taxon>
        <taxon>ecological metagenomes</taxon>
    </lineage>
</organism>
<sequence length="38" mass="4047">MTKVIAVLATLDTKGQEASFLREQLEKLGSSALVIDIG</sequence>
<dbReference type="Pfam" id="PF06792">
    <property type="entry name" value="UPF0261"/>
    <property type="match status" value="1"/>
</dbReference>
<feature type="non-terminal residue" evidence="2">
    <location>
        <position position="38"/>
    </location>
</feature>
<evidence type="ECO:0000313" key="2">
    <source>
        <dbReference type="EMBL" id="SVE54084.1"/>
    </source>
</evidence>
<feature type="domain" description="UPF0261" evidence="1">
    <location>
        <begin position="4"/>
        <end position="38"/>
    </location>
</feature>
<dbReference type="EMBL" id="UINC01224455">
    <property type="protein sequence ID" value="SVE54084.1"/>
    <property type="molecule type" value="Genomic_DNA"/>
</dbReference>
<proteinExistence type="predicted"/>
<dbReference type="InterPro" id="IPR044122">
    <property type="entry name" value="UPF0261_N"/>
</dbReference>
<reference evidence="2" key="1">
    <citation type="submission" date="2018-05" db="EMBL/GenBank/DDBJ databases">
        <authorList>
            <person name="Lanie J.A."/>
            <person name="Ng W.-L."/>
            <person name="Kazmierczak K.M."/>
            <person name="Andrzejewski T.M."/>
            <person name="Davidsen T.M."/>
            <person name="Wayne K.J."/>
            <person name="Tettelin H."/>
            <person name="Glass J.I."/>
            <person name="Rusch D."/>
            <person name="Podicherti R."/>
            <person name="Tsui H.-C.T."/>
            <person name="Winkler M.E."/>
        </authorList>
    </citation>
    <scope>NUCLEOTIDE SEQUENCE</scope>
</reference>
<accession>A0A383EBU1</accession>
<evidence type="ECO:0000259" key="1">
    <source>
        <dbReference type="Pfam" id="PF06792"/>
    </source>
</evidence>